<dbReference type="EMBL" id="OX459119">
    <property type="protein sequence ID" value="CAI9094635.1"/>
    <property type="molecule type" value="Genomic_DNA"/>
</dbReference>
<dbReference type="InterPro" id="IPR053951">
    <property type="entry name" value="K_trans_N"/>
</dbReference>
<evidence type="ECO:0000313" key="2">
    <source>
        <dbReference type="EMBL" id="CAI9094635.1"/>
    </source>
</evidence>
<dbReference type="AlphaFoldDB" id="A0AAV1CHY8"/>
<name>A0AAV1CHY8_OLDCO</name>
<sequence>MATFATLEGMKEKGIFLNLHTYNTLIGGLLGENRPDEAFEKIGLRSLNIKEALEHKSSLKTLLLRLVLTGTPMVIWDDILTPTISVISAVTDLQGAIKMLGTGPKEAPDITTMVSLWNCSAYSGLGQELKQCLQILPSLCAINAGKEVAKFFCAKYFHKQVINHEAYAAGEIGTSVQKAFFRL</sequence>
<dbReference type="InterPro" id="IPR011990">
    <property type="entry name" value="TPR-like_helical_dom_sf"/>
</dbReference>
<accession>A0AAV1CHY8</accession>
<dbReference type="Pfam" id="PF02705">
    <property type="entry name" value="K_trans"/>
    <property type="match status" value="1"/>
</dbReference>
<feature type="domain" description="K+ potassium transporter integral membrane" evidence="1">
    <location>
        <begin position="52"/>
        <end position="97"/>
    </location>
</feature>
<protein>
    <submittedName>
        <fullName evidence="2">OLC1v1030403C1</fullName>
    </submittedName>
</protein>
<dbReference type="Gene3D" id="1.25.40.10">
    <property type="entry name" value="Tetratricopeptide repeat domain"/>
    <property type="match status" value="1"/>
</dbReference>
<reference evidence="2" key="1">
    <citation type="submission" date="2023-03" db="EMBL/GenBank/DDBJ databases">
        <authorList>
            <person name="Julca I."/>
        </authorList>
    </citation>
    <scope>NUCLEOTIDE SEQUENCE</scope>
</reference>
<proteinExistence type="predicted"/>
<gene>
    <name evidence="2" type="ORF">OLC1_LOCUS5752</name>
</gene>
<dbReference type="Proteomes" id="UP001161247">
    <property type="component" value="Chromosome 2"/>
</dbReference>
<organism evidence="2 3">
    <name type="scientific">Oldenlandia corymbosa var. corymbosa</name>
    <dbReference type="NCBI Taxonomy" id="529605"/>
    <lineage>
        <taxon>Eukaryota</taxon>
        <taxon>Viridiplantae</taxon>
        <taxon>Streptophyta</taxon>
        <taxon>Embryophyta</taxon>
        <taxon>Tracheophyta</taxon>
        <taxon>Spermatophyta</taxon>
        <taxon>Magnoliopsida</taxon>
        <taxon>eudicotyledons</taxon>
        <taxon>Gunneridae</taxon>
        <taxon>Pentapetalae</taxon>
        <taxon>asterids</taxon>
        <taxon>lamiids</taxon>
        <taxon>Gentianales</taxon>
        <taxon>Rubiaceae</taxon>
        <taxon>Rubioideae</taxon>
        <taxon>Spermacoceae</taxon>
        <taxon>Hedyotis-Oldenlandia complex</taxon>
        <taxon>Oldenlandia</taxon>
    </lineage>
</organism>
<evidence type="ECO:0000313" key="3">
    <source>
        <dbReference type="Proteomes" id="UP001161247"/>
    </source>
</evidence>
<keyword evidence="3" id="KW-1185">Reference proteome</keyword>
<evidence type="ECO:0000259" key="1">
    <source>
        <dbReference type="Pfam" id="PF02705"/>
    </source>
</evidence>